<keyword evidence="4 6" id="KW-1133">Transmembrane helix</keyword>
<keyword evidence="5 6" id="KW-0472">Membrane</keyword>
<dbReference type="RefSeq" id="WP_022064269.1">
    <property type="nucleotide sequence ID" value="NZ_JRGF01000018.1"/>
</dbReference>
<dbReference type="InterPro" id="IPR019264">
    <property type="entry name" value="DUF2179"/>
</dbReference>
<evidence type="ECO:0000259" key="7">
    <source>
        <dbReference type="Pfam" id="PF10035"/>
    </source>
</evidence>
<protein>
    <recommendedName>
        <fullName evidence="7">DUF2179 domain-containing protein</fullName>
    </recommendedName>
</protein>
<evidence type="ECO:0000256" key="5">
    <source>
        <dbReference type="ARBA" id="ARBA00023136"/>
    </source>
</evidence>
<keyword evidence="3 6" id="KW-0812">Transmembrane</keyword>
<evidence type="ECO:0000313" key="9">
    <source>
        <dbReference type="Proteomes" id="UP000030889"/>
    </source>
</evidence>
<name>A0ABR4YH11_9BACT</name>
<dbReference type="Gene3D" id="3.30.70.120">
    <property type="match status" value="1"/>
</dbReference>
<accession>A0ABR4YH11</accession>
<evidence type="ECO:0000256" key="1">
    <source>
        <dbReference type="ARBA" id="ARBA00004651"/>
    </source>
</evidence>
<evidence type="ECO:0000256" key="3">
    <source>
        <dbReference type="ARBA" id="ARBA00022692"/>
    </source>
</evidence>
<comment type="caution">
    <text evidence="8">The sequence shown here is derived from an EMBL/GenBank/DDBJ whole genome shotgun (WGS) entry which is preliminary data.</text>
</comment>
<evidence type="ECO:0000256" key="2">
    <source>
        <dbReference type="ARBA" id="ARBA00022475"/>
    </source>
</evidence>
<dbReference type="InterPro" id="IPR003740">
    <property type="entry name" value="YitT"/>
</dbReference>
<feature type="domain" description="DUF2179" evidence="7">
    <location>
        <begin position="238"/>
        <end position="292"/>
    </location>
</feature>
<dbReference type="CDD" id="cd16380">
    <property type="entry name" value="YitT_C"/>
    <property type="match status" value="1"/>
</dbReference>
<feature type="transmembrane region" description="Helical" evidence="6">
    <location>
        <begin position="164"/>
        <end position="184"/>
    </location>
</feature>
<dbReference type="InterPro" id="IPR015867">
    <property type="entry name" value="N-reg_PII/ATP_PRibTrfase_C"/>
</dbReference>
<dbReference type="PIRSF" id="PIRSF006483">
    <property type="entry name" value="Membrane_protein_YitT"/>
    <property type="match status" value="1"/>
</dbReference>
<dbReference type="Proteomes" id="UP000030889">
    <property type="component" value="Unassembled WGS sequence"/>
</dbReference>
<evidence type="ECO:0000313" key="8">
    <source>
        <dbReference type="EMBL" id="KHE40959.1"/>
    </source>
</evidence>
<comment type="subcellular location">
    <subcellularLocation>
        <location evidence="1">Cell membrane</location>
        <topology evidence="1">Multi-pass membrane protein</topology>
    </subcellularLocation>
</comment>
<reference evidence="8 9" key="1">
    <citation type="submission" date="2014-09" db="EMBL/GenBank/DDBJ databases">
        <title>Alistipes sp. 627, sp. nov., a novel member of the family Rikenellaceae isolated from human faeces.</title>
        <authorList>
            <person name="Shkoporov A.N."/>
            <person name="Chaplin A.V."/>
            <person name="Motuzova O.V."/>
            <person name="Kafarskaia L.I."/>
            <person name="Khokhlova E.V."/>
            <person name="Efimov B.A."/>
        </authorList>
    </citation>
    <scope>NUCLEOTIDE SEQUENCE [LARGE SCALE GENOMIC DNA]</scope>
    <source>
        <strain evidence="8 9">627</strain>
    </source>
</reference>
<feature type="transmembrane region" description="Helical" evidence="6">
    <location>
        <begin position="124"/>
        <end position="143"/>
    </location>
</feature>
<evidence type="ECO:0000256" key="4">
    <source>
        <dbReference type="ARBA" id="ARBA00022989"/>
    </source>
</evidence>
<sequence length="300" mass="32120">MTKKLNISKGSVRQTVKEWTIITLGVLLYSFAWVSIILPADGMGGGATGIAMLVYYATGGIDGGVPIGISYFVVNAILITAAVFIIGAKFGIKTIYSIILMSIAMSVMQAVIPNNILGLANDKLLSALLGGGVAGLGISLVLMQGGSTGGSDIIAMIINKYRNISYGRVVLVTDCIIIGASYFIEHNLAQVIYGYVLTATFSVTADVMLAGNKQSAQIFVMSEHYKEIADLITNDFHRGVTLLDGTGWYTKKPTKVIMVMVRKNESTYMLSKIKALDSKAFITMGSVMGVYGEGFDTFRK</sequence>
<dbReference type="PANTHER" id="PTHR33545">
    <property type="entry name" value="UPF0750 MEMBRANE PROTEIN YITT-RELATED"/>
    <property type="match status" value="1"/>
</dbReference>
<dbReference type="Pfam" id="PF02588">
    <property type="entry name" value="YitT_membrane"/>
    <property type="match status" value="1"/>
</dbReference>
<dbReference type="Pfam" id="PF10035">
    <property type="entry name" value="DUF2179"/>
    <property type="match status" value="1"/>
</dbReference>
<evidence type="ECO:0000256" key="6">
    <source>
        <dbReference type="SAM" id="Phobius"/>
    </source>
</evidence>
<dbReference type="PANTHER" id="PTHR33545:SF5">
    <property type="entry name" value="UPF0750 MEMBRANE PROTEIN YITT"/>
    <property type="match status" value="1"/>
</dbReference>
<gene>
    <name evidence="8" type="ORF">LG35_09500</name>
</gene>
<feature type="transmembrane region" description="Helical" evidence="6">
    <location>
        <begin position="95"/>
        <end position="112"/>
    </location>
</feature>
<feature type="transmembrane region" description="Helical" evidence="6">
    <location>
        <begin position="69"/>
        <end position="88"/>
    </location>
</feature>
<feature type="transmembrane region" description="Helical" evidence="6">
    <location>
        <begin position="190"/>
        <end position="211"/>
    </location>
</feature>
<organism evidence="8 9">
    <name type="scientific">Alistipes inops</name>
    <dbReference type="NCBI Taxonomy" id="1501391"/>
    <lineage>
        <taxon>Bacteria</taxon>
        <taxon>Pseudomonadati</taxon>
        <taxon>Bacteroidota</taxon>
        <taxon>Bacteroidia</taxon>
        <taxon>Bacteroidales</taxon>
        <taxon>Rikenellaceae</taxon>
        <taxon>Alistipes</taxon>
    </lineage>
</organism>
<dbReference type="EMBL" id="JRGF01000018">
    <property type="protein sequence ID" value="KHE40959.1"/>
    <property type="molecule type" value="Genomic_DNA"/>
</dbReference>
<proteinExistence type="predicted"/>
<feature type="transmembrane region" description="Helical" evidence="6">
    <location>
        <begin position="21"/>
        <end position="40"/>
    </location>
</feature>
<keyword evidence="2" id="KW-1003">Cell membrane</keyword>
<keyword evidence="9" id="KW-1185">Reference proteome</keyword>
<dbReference type="InterPro" id="IPR051461">
    <property type="entry name" value="UPF0750_membrane"/>
</dbReference>